<evidence type="ECO:0000313" key="2">
    <source>
        <dbReference type="EMBL" id="TXB61478.1"/>
    </source>
</evidence>
<protein>
    <submittedName>
        <fullName evidence="2">SusF/SusE family outer membrane protein</fullName>
    </submittedName>
</protein>
<dbReference type="OrthoDB" id="975117at2"/>
<dbReference type="GO" id="GO:2001070">
    <property type="term" value="F:starch binding"/>
    <property type="evidence" value="ECO:0007669"/>
    <property type="project" value="InterPro"/>
</dbReference>
<dbReference type="PROSITE" id="PS51257">
    <property type="entry name" value="PROKAR_LIPOPROTEIN"/>
    <property type="match status" value="1"/>
</dbReference>
<organism evidence="2 3">
    <name type="scientific">Phaeodactylibacter luteus</name>
    <dbReference type="NCBI Taxonomy" id="1564516"/>
    <lineage>
        <taxon>Bacteria</taxon>
        <taxon>Pseudomonadati</taxon>
        <taxon>Bacteroidota</taxon>
        <taxon>Saprospiria</taxon>
        <taxon>Saprospirales</taxon>
        <taxon>Haliscomenobacteraceae</taxon>
        <taxon>Phaeodactylibacter</taxon>
    </lineage>
</organism>
<dbReference type="RefSeq" id="WP_147169131.1">
    <property type="nucleotide sequence ID" value="NZ_VOOR01000057.1"/>
</dbReference>
<evidence type="ECO:0000256" key="1">
    <source>
        <dbReference type="SAM" id="SignalP"/>
    </source>
</evidence>
<dbReference type="AlphaFoldDB" id="A0A5C6RGB5"/>
<keyword evidence="3" id="KW-1185">Reference proteome</keyword>
<reference evidence="2 3" key="1">
    <citation type="submission" date="2019-08" db="EMBL/GenBank/DDBJ databases">
        <title>Genome of Phaeodactylibacter luteus.</title>
        <authorList>
            <person name="Bowman J.P."/>
        </authorList>
    </citation>
    <scope>NUCLEOTIDE SEQUENCE [LARGE SCALE GENOMIC DNA]</scope>
    <source>
        <strain evidence="2 3">KCTC 42180</strain>
    </source>
</reference>
<accession>A0A5C6RGB5</accession>
<dbReference type="EMBL" id="VOOR01000057">
    <property type="protein sequence ID" value="TXB61478.1"/>
    <property type="molecule type" value="Genomic_DNA"/>
</dbReference>
<dbReference type="Proteomes" id="UP000321580">
    <property type="component" value="Unassembled WGS sequence"/>
</dbReference>
<dbReference type="Gene3D" id="2.60.40.3620">
    <property type="match status" value="3"/>
</dbReference>
<feature type="chain" id="PRO_5022956990" evidence="1">
    <location>
        <begin position="21"/>
        <end position="528"/>
    </location>
</feature>
<gene>
    <name evidence="2" type="ORF">FRY97_18865</name>
</gene>
<sequence length="528" mass="56396">MKSLIYRITLLAAAALAVFACTKDEIDVAALTDFPPGIVSIFPADNSKIVVGNFDVKAIFADGQASPLSEASIEIRDEFGNVLGGATKALSGTQDSLVIPGADFNAELLGAGFYTLEVAVTDAKGQSTNRSTTFEISLLPFAANHNEMFIAGAFNGWGADVMELVADHTWEIRGVDLQGEAWKFKNCFDWCDEDWGDADCNGFMESNMGPNGNGDTACGFSGEVNITFNDETLEYTVRPAVDLASNVSGLYLLGSFNNFSGSEFSFSLTEDNTWVLAEVELQPGDEFKFAEMPNFMGKNFGDDNGDGVAEEFGGNVMFNGDAGVYKVTFNDASLAYELEFLREPFNIESVGIIGSATPGGWDTDTDMRDNGDGTYSILVGLLDGEVKFRANNDWAINWGSLDFPSGTGTQDGDNIPVTFGLYNITFNALTGEYSFEEASVGLIGSATPGGWDADTDMAPDANDPSVQTLTVELIDGEAKFRLNDDWGVNWGALDFPAGTGIQDGANIPVAAGTYTVTFNVLTGAYSFD</sequence>
<dbReference type="GO" id="GO:0019867">
    <property type="term" value="C:outer membrane"/>
    <property type="evidence" value="ECO:0007669"/>
    <property type="project" value="InterPro"/>
</dbReference>
<comment type="caution">
    <text evidence="2">The sequence shown here is derived from an EMBL/GenBank/DDBJ whole genome shotgun (WGS) entry which is preliminary data.</text>
</comment>
<proteinExistence type="predicted"/>
<evidence type="ECO:0000313" key="3">
    <source>
        <dbReference type="Proteomes" id="UP000321580"/>
    </source>
</evidence>
<feature type="signal peptide" evidence="1">
    <location>
        <begin position="1"/>
        <end position="20"/>
    </location>
</feature>
<dbReference type="CDD" id="cd12956">
    <property type="entry name" value="CBM_SusE-F_like"/>
    <property type="match status" value="1"/>
</dbReference>
<keyword evidence="1" id="KW-0732">Signal</keyword>
<name>A0A5C6RGB5_9BACT</name>